<dbReference type="InterPro" id="IPR013121">
    <property type="entry name" value="Fe_red_NAD-bd_6"/>
</dbReference>
<protein>
    <recommendedName>
        <fullName evidence="12">FAD-binding FR-type domain-containing protein</fullName>
    </recommendedName>
</protein>
<keyword evidence="7" id="KW-0560">Oxidoreductase</keyword>
<accession>A0AAD5RRS0</accession>
<evidence type="ECO:0000256" key="9">
    <source>
        <dbReference type="ARBA" id="ARBA00023136"/>
    </source>
</evidence>
<evidence type="ECO:0000256" key="11">
    <source>
        <dbReference type="SAM" id="Phobius"/>
    </source>
</evidence>
<feature type="transmembrane region" description="Helical" evidence="11">
    <location>
        <begin position="144"/>
        <end position="162"/>
    </location>
</feature>
<feature type="transmembrane region" description="Helical" evidence="11">
    <location>
        <begin position="183"/>
        <end position="205"/>
    </location>
</feature>
<dbReference type="Proteomes" id="UP001201980">
    <property type="component" value="Unassembled WGS sequence"/>
</dbReference>
<dbReference type="SUPFAM" id="SSF52343">
    <property type="entry name" value="Ferredoxin reductase-like, C-terminal NADP-linked domain"/>
    <property type="match status" value="1"/>
</dbReference>
<dbReference type="CDD" id="cd06186">
    <property type="entry name" value="NOX_Duox_like_FAD_NADP"/>
    <property type="match status" value="1"/>
</dbReference>
<keyword evidence="14" id="KW-1185">Reference proteome</keyword>
<comment type="subcellular location">
    <subcellularLocation>
        <location evidence="1">Membrane</location>
        <topology evidence="1">Multi-pass membrane protein</topology>
    </subcellularLocation>
</comment>
<dbReference type="GO" id="GO:0000293">
    <property type="term" value="F:ferric-chelate reductase activity"/>
    <property type="evidence" value="ECO:0007669"/>
    <property type="project" value="UniProtKB-ARBA"/>
</dbReference>
<dbReference type="AlphaFoldDB" id="A0AAD5RRS0"/>
<evidence type="ECO:0000256" key="6">
    <source>
        <dbReference type="ARBA" id="ARBA00022989"/>
    </source>
</evidence>
<dbReference type="Gene3D" id="3.40.50.80">
    <property type="entry name" value="Nucleotide-binding domain of ferredoxin-NADP reductase (FNR) module"/>
    <property type="match status" value="1"/>
</dbReference>
<evidence type="ECO:0000256" key="5">
    <source>
        <dbReference type="ARBA" id="ARBA00022982"/>
    </source>
</evidence>
<organism evidence="13 14">
    <name type="scientific">Zalerion maritima</name>
    <dbReference type="NCBI Taxonomy" id="339359"/>
    <lineage>
        <taxon>Eukaryota</taxon>
        <taxon>Fungi</taxon>
        <taxon>Dikarya</taxon>
        <taxon>Ascomycota</taxon>
        <taxon>Pezizomycotina</taxon>
        <taxon>Sordariomycetes</taxon>
        <taxon>Lulworthiomycetidae</taxon>
        <taxon>Lulworthiales</taxon>
        <taxon>Lulworthiaceae</taxon>
        <taxon>Zalerion</taxon>
    </lineage>
</organism>
<dbReference type="SFLD" id="SFLDS00052">
    <property type="entry name" value="Ferric_Reductase_Domain"/>
    <property type="match status" value="1"/>
</dbReference>
<feature type="transmembrane region" description="Helical" evidence="11">
    <location>
        <begin position="46"/>
        <end position="66"/>
    </location>
</feature>
<evidence type="ECO:0000313" key="14">
    <source>
        <dbReference type="Proteomes" id="UP001201980"/>
    </source>
</evidence>
<evidence type="ECO:0000256" key="7">
    <source>
        <dbReference type="ARBA" id="ARBA00023002"/>
    </source>
</evidence>
<proteinExistence type="inferred from homology"/>
<dbReference type="InterPro" id="IPR017927">
    <property type="entry name" value="FAD-bd_FR_type"/>
</dbReference>
<feature type="compositionally biased region" description="Low complexity" evidence="10">
    <location>
        <begin position="568"/>
        <end position="583"/>
    </location>
</feature>
<feature type="region of interest" description="Disordered" evidence="10">
    <location>
        <begin position="556"/>
        <end position="584"/>
    </location>
</feature>
<dbReference type="Pfam" id="PF08030">
    <property type="entry name" value="NAD_binding_6"/>
    <property type="match status" value="1"/>
</dbReference>
<dbReference type="Pfam" id="PF01794">
    <property type="entry name" value="Ferric_reduct"/>
    <property type="match status" value="1"/>
</dbReference>
<keyword evidence="9 11" id="KW-0472">Membrane</keyword>
<name>A0AAD5RRS0_9PEZI</name>
<evidence type="ECO:0000313" key="13">
    <source>
        <dbReference type="EMBL" id="KAJ2901756.1"/>
    </source>
</evidence>
<dbReference type="InterPro" id="IPR013130">
    <property type="entry name" value="Fe3_Rdtase_TM_dom"/>
</dbReference>
<evidence type="ECO:0000256" key="3">
    <source>
        <dbReference type="ARBA" id="ARBA00022448"/>
    </source>
</evidence>
<comment type="similarity">
    <text evidence="2">Belongs to the ferric reductase (FRE) family.</text>
</comment>
<keyword evidence="3" id="KW-0813">Transport</keyword>
<feature type="domain" description="FAD-binding FR-type" evidence="12">
    <location>
        <begin position="280"/>
        <end position="394"/>
    </location>
</feature>
<comment type="caution">
    <text evidence="13">The sequence shown here is derived from an EMBL/GenBank/DDBJ whole genome shotgun (WGS) entry which is preliminary data.</text>
</comment>
<evidence type="ECO:0000256" key="2">
    <source>
        <dbReference type="ARBA" id="ARBA00006278"/>
    </source>
</evidence>
<reference evidence="13" key="1">
    <citation type="submission" date="2022-07" db="EMBL/GenBank/DDBJ databases">
        <title>Draft genome sequence of Zalerion maritima ATCC 34329, a (micro)plastics degrading marine fungus.</title>
        <authorList>
            <person name="Paco A."/>
            <person name="Goncalves M.F.M."/>
            <person name="Rocha-Santos T.A.P."/>
            <person name="Alves A."/>
        </authorList>
    </citation>
    <scope>NUCLEOTIDE SEQUENCE</scope>
    <source>
        <strain evidence="13">ATCC 34329</strain>
    </source>
</reference>
<feature type="region of interest" description="Disordered" evidence="10">
    <location>
        <begin position="1"/>
        <end position="36"/>
    </location>
</feature>
<dbReference type="GO" id="GO:0006826">
    <property type="term" value="P:iron ion transport"/>
    <property type="evidence" value="ECO:0007669"/>
    <property type="project" value="TreeGrafter"/>
</dbReference>
<dbReference type="GO" id="GO:0006879">
    <property type="term" value="P:intracellular iron ion homeostasis"/>
    <property type="evidence" value="ECO:0007669"/>
    <property type="project" value="TreeGrafter"/>
</dbReference>
<dbReference type="PANTHER" id="PTHR32361:SF28">
    <property type="entry name" value="FRP1P"/>
    <property type="match status" value="1"/>
</dbReference>
<dbReference type="SFLD" id="SFLDG01168">
    <property type="entry name" value="Ferric_reductase_subgroup_(FRE"/>
    <property type="match status" value="1"/>
</dbReference>
<evidence type="ECO:0000256" key="1">
    <source>
        <dbReference type="ARBA" id="ARBA00004141"/>
    </source>
</evidence>
<dbReference type="EMBL" id="JAKWBI020000139">
    <property type="protein sequence ID" value="KAJ2901756.1"/>
    <property type="molecule type" value="Genomic_DNA"/>
</dbReference>
<evidence type="ECO:0000256" key="8">
    <source>
        <dbReference type="ARBA" id="ARBA00023065"/>
    </source>
</evidence>
<keyword evidence="8" id="KW-0406">Ion transport</keyword>
<feature type="compositionally biased region" description="Gly residues" evidence="10">
    <location>
        <begin position="1"/>
        <end position="16"/>
    </location>
</feature>
<dbReference type="PANTHER" id="PTHR32361">
    <property type="entry name" value="FERRIC/CUPRIC REDUCTASE TRANSMEMBRANE COMPONENT"/>
    <property type="match status" value="1"/>
</dbReference>
<dbReference type="InterPro" id="IPR013112">
    <property type="entry name" value="FAD-bd_8"/>
</dbReference>
<sequence>MSAPGAWGGGGSGHGGSSANQDTAAQAQAEAKAKMFEERQQANQEAMKYFAAGVCGIIAIVALLHWTRRLFVGFERAHNAKKPPVWALPIVVVARKLRQFSLRRMPPFESAARFILIITYVGLNAVLLVTHIDTSSYATVAGNRAGWLAVGNLCVVVFLALKHTPMSPLSRISYEKLNPIHQLAGFFTIGLTIMHGVAYAVYFMSQDRAEMLRRPTVVSGIVAGFAMTLMGVVPLLTKTRFYEFFYIAHILTFIALIVATALHQPKTAEKMAIMTIVAGGIWAVDRIARFARIALNSFGNSATLYPLPAGGTRVILKRSPFGTTAGKHVFLWLPSISMFQTHPFSVVSVEDGQSEFVILSRRGFTAALHAHAQKHPGASIRASADGAYGAFPSPDSRHFDKVILVAGGSGASFTFGLVGNLLSHMETLASRASSRNEEAKTLDVDFIWAVRGQENLSWFAPSLRRMRNHPQAPNVNVSLHVTRLPSENSASGGETDEAPVLPDPEKLAPLASPLEDNGQHHELRASSSSSRTPASSDRNSACFDEKQLEAGLAATATTTAVHGDPRPGTSESGASSSCGSIEGHLLRPGRPDVAYLIDRAVEGTDPSKTVLIAACGPGGLTKVVREAAARNIRASGPGVELHSEVFGW</sequence>
<feature type="transmembrane region" description="Helical" evidence="11">
    <location>
        <begin position="244"/>
        <end position="265"/>
    </location>
</feature>
<feature type="region of interest" description="Disordered" evidence="10">
    <location>
        <begin position="485"/>
        <end position="540"/>
    </location>
</feature>
<gene>
    <name evidence="13" type="ORF">MKZ38_001428</name>
</gene>
<keyword evidence="5" id="KW-0249">Electron transport</keyword>
<feature type="compositionally biased region" description="Low complexity" evidence="10">
    <location>
        <begin position="525"/>
        <end position="540"/>
    </location>
</feature>
<keyword evidence="4 11" id="KW-0812">Transmembrane</keyword>
<dbReference type="PROSITE" id="PS51384">
    <property type="entry name" value="FAD_FR"/>
    <property type="match status" value="1"/>
</dbReference>
<keyword evidence="6 11" id="KW-1133">Transmembrane helix</keyword>
<feature type="transmembrane region" description="Helical" evidence="11">
    <location>
        <begin position="111"/>
        <end position="132"/>
    </location>
</feature>
<evidence type="ECO:0000256" key="10">
    <source>
        <dbReference type="SAM" id="MobiDB-lite"/>
    </source>
</evidence>
<dbReference type="GO" id="GO:0005886">
    <property type="term" value="C:plasma membrane"/>
    <property type="evidence" value="ECO:0007669"/>
    <property type="project" value="TreeGrafter"/>
</dbReference>
<feature type="transmembrane region" description="Helical" evidence="11">
    <location>
        <begin position="217"/>
        <end position="237"/>
    </location>
</feature>
<dbReference type="GO" id="GO:0015677">
    <property type="term" value="P:copper ion import"/>
    <property type="evidence" value="ECO:0007669"/>
    <property type="project" value="TreeGrafter"/>
</dbReference>
<dbReference type="Pfam" id="PF08022">
    <property type="entry name" value="FAD_binding_8"/>
    <property type="match status" value="1"/>
</dbReference>
<dbReference type="InterPro" id="IPR051410">
    <property type="entry name" value="Ferric/Cupric_Reductase"/>
</dbReference>
<evidence type="ECO:0000256" key="4">
    <source>
        <dbReference type="ARBA" id="ARBA00022692"/>
    </source>
</evidence>
<evidence type="ECO:0000259" key="12">
    <source>
        <dbReference type="PROSITE" id="PS51384"/>
    </source>
</evidence>
<dbReference type="InterPro" id="IPR039261">
    <property type="entry name" value="FNR_nucleotide-bd"/>
</dbReference>